<dbReference type="AlphaFoldDB" id="A0A378UDS7"/>
<proteinExistence type="predicted"/>
<name>A0A378UDS7_MORLA</name>
<dbReference type="Proteomes" id="UP000254107">
    <property type="component" value="Unassembled WGS sequence"/>
</dbReference>
<evidence type="ECO:0000313" key="2">
    <source>
        <dbReference type="Proteomes" id="UP000254107"/>
    </source>
</evidence>
<gene>
    <name evidence="1" type="ORF">NCTC7911_03094</name>
</gene>
<sequence length="80" mass="9265">MSTMSEKGNLEALEAGRRAIHSVGLEFSAEIKAFCAPRLEAAFQRIYNGESTAAQEETRMLRFYLNEIRELKKRRLENRE</sequence>
<accession>A0A378UDS7</accession>
<dbReference type="GeneID" id="302271552"/>
<evidence type="ECO:0000313" key="1">
    <source>
        <dbReference type="EMBL" id="STZ74913.1"/>
    </source>
</evidence>
<protein>
    <submittedName>
        <fullName evidence="1">Uncharacterized protein</fullName>
    </submittedName>
</protein>
<reference evidence="1 2" key="1">
    <citation type="submission" date="2018-06" db="EMBL/GenBank/DDBJ databases">
        <authorList>
            <consortium name="Pathogen Informatics"/>
            <person name="Doyle S."/>
        </authorList>
    </citation>
    <scope>NUCLEOTIDE SEQUENCE [LARGE SCALE GENOMIC DNA]</scope>
    <source>
        <strain evidence="1 2">NCTC7911</strain>
    </source>
</reference>
<dbReference type="RefSeq" id="WP_115248465.1">
    <property type="nucleotide sequence ID" value="NZ_UGQC01000005.1"/>
</dbReference>
<keyword evidence="2" id="KW-1185">Reference proteome</keyword>
<dbReference type="EMBL" id="UGQC01000005">
    <property type="protein sequence ID" value="STZ74913.1"/>
    <property type="molecule type" value="Genomic_DNA"/>
</dbReference>
<organism evidence="1 2">
    <name type="scientific">Moraxella lacunata</name>
    <dbReference type="NCBI Taxonomy" id="477"/>
    <lineage>
        <taxon>Bacteria</taxon>
        <taxon>Pseudomonadati</taxon>
        <taxon>Pseudomonadota</taxon>
        <taxon>Gammaproteobacteria</taxon>
        <taxon>Moraxellales</taxon>
        <taxon>Moraxellaceae</taxon>
        <taxon>Moraxella</taxon>
    </lineage>
</organism>